<keyword evidence="1" id="KW-1133">Transmembrane helix</keyword>
<keyword evidence="1" id="KW-0812">Transmembrane</keyword>
<comment type="caution">
    <text evidence="2">The sequence shown here is derived from an EMBL/GenBank/DDBJ whole genome shotgun (WGS) entry which is preliminary data.</text>
</comment>
<dbReference type="AlphaFoldDB" id="A0A1V3NRR5"/>
<reference evidence="2 3" key="1">
    <citation type="submission" date="2017-02" db="EMBL/GenBank/DDBJ databases">
        <title>Genomic diversity within the haloalkaliphilic genus Thioalkalivibrio.</title>
        <authorList>
            <person name="Ahn A.-C."/>
            <person name="Meier-Kolthoff J."/>
            <person name="Overmars L."/>
            <person name="Richter M."/>
            <person name="Woyke T."/>
            <person name="Sorokin D.Y."/>
            <person name="Muyzer G."/>
        </authorList>
    </citation>
    <scope>NUCLEOTIDE SEQUENCE [LARGE SCALE GENOMIC DNA]</scope>
    <source>
        <strain evidence="2 3">ALJD</strain>
    </source>
</reference>
<dbReference type="RefSeq" id="WP_077277669.1">
    <property type="nucleotide sequence ID" value="NZ_MVBK01000018.1"/>
</dbReference>
<dbReference type="EMBL" id="MVBK01000018">
    <property type="protein sequence ID" value="OOG27653.1"/>
    <property type="molecule type" value="Genomic_DNA"/>
</dbReference>
<evidence type="ECO:0000313" key="2">
    <source>
        <dbReference type="EMBL" id="OOG27653.1"/>
    </source>
</evidence>
<protein>
    <submittedName>
        <fullName evidence="2">Uncharacterized protein</fullName>
    </submittedName>
</protein>
<gene>
    <name evidence="2" type="ORF">B1C78_03095</name>
</gene>
<proteinExistence type="predicted"/>
<dbReference type="Proteomes" id="UP000189462">
    <property type="component" value="Unassembled WGS sequence"/>
</dbReference>
<name>A0A1V3NRR5_9GAMM</name>
<dbReference type="STRING" id="108003.B1C78_03095"/>
<feature type="transmembrane region" description="Helical" evidence="1">
    <location>
        <begin position="6"/>
        <end position="25"/>
    </location>
</feature>
<accession>A0A1V3NRR5</accession>
<evidence type="ECO:0000313" key="3">
    <source>
        <dbReference type="Proteomes" id="UP000189462"/>
    </source>
</evidence>
<keyword evidence="3" id="KW-1185">Reference proteome</keyword>
<evidence type="ECO:0000256" key="1">
    <source>
        <dbReference type="SAM" id="Phobius"/>
    </source>
</evidence>
<sequence length="116" mass="13019">MEWVKLAGELLLSWPVVALVFLAMFHRPILKVLDRFGNGSDSEAEIGPVKIRLGKIADEGESAVNQLNKVNHVMAESRLLELEITSGAFGQMFTPEQQERMEKQINELRGLTEGNR</sequence>
<organism evidence="2 3">
    <name type="scientific">Thioalkalivibrio denitrificans</name>
    <dbReference type="NCBI Taxonomy" id="108003"/>
    <lineage>
        <taxon>Bacteria</taxon>
        <taxon>Pseudomonadati</taxon>
        <taxon>Pseudomonadota</taxon>
        <taxon>Gammaproteobacteria</taxon>
        <taxon>Chromatiales</taxon>
        <taxon>Ectothiorhodospiraceae</taxon>
        <taxon>Thioalkalivibrio</taxon>
    </lineage>
</organism>
<keyword evidence="1" id="KW-0472">Membrane</keyword>